<organism evidence="9 10">
    <name type="scientific">Notothenia coriiceps</name>
    <name type="common">black rockcod</name>
    <dbReference type="NCBI Taxonomy" id="8208"/>
    <lineage>
        <taxon>Eukaryota</taxon>
        <taxon>Metazoa</taxon>
        <taxon>Chordata</taxon>
        <taxon>Craniata</taxon>
        <taxon>Vertebrata</taxon>
        <taxon>Euteleostomi</taxon>
        <taxon>Actinopterygii</taxon>
        <taxon>Neopterygii</taxon>
        <taxon>Teleostei</taxon>
        <taxon>Neoteleostei</taxon>
        <taxon>Acanthomorphata</taxon>
        <taxon>Eupercaria</taxon>
        <taxon>Perciformes</taxon>
        <taxon>Notothenioidei</taxon>
        <taxon>Nototheniidae</taxon>
        <taxon>Notothenia</taxon>
    </lineage>
</organism>
<reference evidence="10" key="1">
    <citation type="submission" date="2025-08" db="UniProtKB">
        <authorList>
            <consortium name="RefSeq"/>
        </authorList>
    </citation>
    <scope>IDENTIFICATION</scope>
    <source>
        <tissue evidence="10">Muscle</tissue>
    </source>
</reference>
<gene>
    <name evidence="10" type="primary">LOC104944529</name>
</gene>
<keyword evidence="5 7" id="KW-0067">ATP-binding</keyword>
<evidence type="ECO:0000256" key="6">
    <source>
        <dbReference type="ARBA" id="ARBA00023049"/>
    </source>
</evidence>
<dbReference type="PANTHER" id="PTHR43655">
    <property type="entry name" value="ATP-DEPENDENT PROTEASE"/>
    <property type="match status" value="1"/>
</dbReference>
<keyword evidence="6" id="KW-0645">Protease</keyword>
<feature type="domain" description="ATPase AAA-type core" evidence="8">
    <location>
        <begin position="9"/>
        <end position="43"/>
    </location>
</feature>
<protein>
    <submittedName>
        <fullName evidence="10">AFG3-like protein 2</fullName>
    </submittedName>
</protein>
<keyword evidence="2" id="KW-0479">Metal-binding</keyword>
<dbReference type="Gene3D" id="1.10.8.60">
    <property type="match status" value="1"/>
</dbReference>
<dbReference type="InterPro" id="IPR003959">
    <property type="entry name" value="ATPase_AAA_core"/>
</dbReference>
<dbReference type="InterPro" id="IPR003960">
    <property type="entry name" value="ATPase_AAA_CS"/>
</dbReference>
<evidence type="ECO:0000256" key="1">
    <source>
        <dbReference type="ARBA" id="ARBA00001947"/>
    </source>
</evidence>
<keyword evidence="6" id="KW-0378">Hydrolase</keyword>
<dbReference type="Gene3D" id="3.40.50.300">
    <property type="entry name" value="P-loop containing nucleotide triphosphate hydrolases"/>
    <property type="match status" value="1"/>
</dbReference>
<dbReference type="GeneID" id="104944529"/>
<dbReference type="GO" id="GO:0008237">
    <property type="term" value="F:metallopeptidase activity"/>
    <property type="evidence" value="ECO:0007669"/>
    <property type="project" value="UniProtKB-KW"/>
</dbReference>
<dbReference type="InterPro" id="IPR050928">
    <property type="entry name" value="ATP-dep_Zn_Metalloprotease"/>
</dbReference>
<dbReference type="PANTHER" id="PTHR43655:SF2">
    <property type="entry name" value="AFG3 LIKE MATRIX AAA PEPTIDASE SUBUNIT 2, ISOFORM A"/>
    <property type="match status" value="1"/>
</dbReference>
<sequence>VVFFSAGFNTSTNVVVLAGTNRPDILDPALMRPGRFDRQIYIGPPDIKGRASIFKVHLRPIKTDPTMDKDGLARKMAAATPGFTGTFVLNRKYRQVTCTYEECVLVYLVQT</sequence>
<dbReference type="GO" id="GO:0034982">
    <property type="term" value="P:mitochondrial protein processing"/>
    <property type="evidence" value="ECO:0007669"/>
    <property type="project" value="TreeGrafter"/>
</dbReference>
<dbReference type="SUPFAM" id="SSF52540">
    <property type="entry name" value="P-loop containing nucleoside triphosphate hydrolases"/>
    <property type="match status" value="1"/>
</dbReference>
<keyword evidence="4" id="KW-0862">Zinc</keyword>
<dbReference type="OrthoDB" id="8956381at2759"/>
<dbReference type="KEGG" id="ncc:104944529"/>
<keyword evidence="3 7" id="KW-0547">Nucleotide-binding</keyword>
<evidence type="ECO:0000259" key="8">
    <source>
        <dbReference type="Pfam" id="PF00004"/>
    </source>
</evidence>
<dbReference type="Pfam" id="PF00004">
    <property type="entry name" value="AAA"/>
    <property type="match status" value="1"/>
</dbReference>
<evidence type="ECO:0000256" key="4">
    <source>
        <dbReference type="ARBA" id="ARBA00022833"/>
    </source>
</evidence>
<dbReference type="AlphaFoldDB" id="A0A6I9N2Z4"/>
<evidence type="ECO:0000256" key="5">
    <source>
        <dbReference type="ARBA" id="ARBA00022840"/>
    </source>
</evidence>
<evidence type="ECO:0000256" key="3">
    <source>
        <dbReference type="ARBA" id="ARBA00022741"/>
    </source>
</evidence>
<keyword evidence="9" id="KW-1185">Reference proteome</keyword>
<evidence type="ECO:0000313" key="10">
    <source>
        <dbReference type="RefSeq" id="XP_010768375.1"/>
    </source>
</evidence>
<feature type="non-terminal residue" evidence="10">
    <location>
        <position position="1"/>
    </location>
</feature>
<dbReference type="GO" id="GO:0046872">
    <property type="term" value="F:metal ion binding"/>
    <property type="evidence" value="ECO:0007669"/>
    <property type="project" value="UniProtKB-KW"/>
</dbReference>
<comment type="cofactor">
    <cofactor evidence="1">
        <name>Zn(2+)</name>
        <dbReference type="ChEBI" id="CHEBI:29105"/>
    </cofactor>
</comment>
<dbReference type="GO" id="GO:0005745">
    <property type="term" value="C:m-AAA complex"/>
    <property type="evidence" value="ECO:0007669"/>
    <property type="project" value="TreeGrafter"/>
</dbReference>
<dbReference type="Proteomes" id="UP000504611">
    <property type="component" value="Unplaced"/>
</dbReference>
<evidence type="ECO:0000313" key="9">
    <source>
        <dbReference type="Proteomes" id="UP000504611"/>
    </source>
</evidence>
<keyword evidence="6" id="KW-0482">Metalloprotease</keyword>
<dbReference type="RefSeq" id="XP_010768375.1">
    <property type="nucleotide sequence ID" value="XM_010770073.1"/>
</dbReference>
<dbReference type="InterPro" id="IPR027417">
    <property type="entry name" value="P-loop_NTPase"/>
</dbReference>
<dbReference type="GO" id="GO:0016887">
    <property type="term" value="F:ATP hydrolysis activity"/>
    <property type="evidence" value="ECO:0007669"/>
    <property type="project" value="InterPro"/>
</dbReference>
<dbReference type="PROSITE" id="PS00674">
    <property type="entry name" value="AAA"/>
    <property type="match status" value="1"/>
</dbReference>
<name>A0A6I9N2Z4_9TELE</name>
<dbReference type="GO" id="GO:0005524">
    <property type="term" value="F:ATP binding"/>
    <property type="evidence" value="ECO:0007669"/>
    <property type="project" value="UniProtKB-KW"/>
</dbReference>
<accession>A0A6I9N2Z4</accession>
<proteinExistence type="inferred from homology"/>
<evidence type="ECO:0000256" key="2">
    <source>
        <dbReference type="ARBA" id="ARBA00022723"/>
    </source>
</evidence>
<evidence type="ECO:0000256" key="7">
    <source>
        <dbReference type="RuleBase" id="RU003651"/>
    </source>
</evidence>
<comment type="similarity">
    <text evidence="7">Belongs to the AAA ATPase family.</text>
</comment>